<gene>
    <name evidence="3" type="ORF">BDN71DRAFT_1479188</name>
</gene>
<accession>A0A9P6DLH9</accession>
<comment type="subcellular location">
    <subcellularLocation>
        <location evidence="1">Membrane</location>
        <topology evidence="1">Multi-pass membrane protein</topology>
    </subcellularLocation>
</comment>
<sequence length="224" mass="24772">MFIFLISQALAAWFAFLLPCYSTYKVISQTPPPRAELQRWSTYWVVLSAFLAFEHLAEWFVSWFPFYWEAKTIFLLFLALPQTEGSTYIYNVYLQPFFIKNEADLDAGIVSAQRNALGFVQTRLNTVWEFILSLLNKSPASAPVNGVPGQQQQAQRPAALDSVMGLWKTYGPAVMGAIQGSKTAASTPSATASSSSIQTPSEAPLPNPLSSTTPPAFPEPQINH</sequence>
<keyword evidence="4" id="KW-1185">Reference proteome</keyword>
<dbReference type="Proteomes" id="UP000807025">
    <property type="component" value="Unassembled WGS sequence"/>
</dbReference>
<comment type="similarity">
    <text evidence="1">Belongs to the DP1 family.</text>
</comment>
<dbReference type="EMBL" id="MU154521">
    <property type="protein sequence ID" value="KAF9502495.1"/>
    <property type="molecule type" value="Genomic_DNA"/>
</dbReference>
<comment type="caution">
    <text evidence="3">The sequence shown here is derived from an EMBL/GenBank/DDBJ whole genome shotgun (WGS) entry which is preliminary data.</text>
</comment>
<dbReference type="PANTHER" id="PTHR12300">
    <property type="entry name" value="HVA22-LIKE PROTEINS"/>
    <property type="match status" value="1"/>
</dbReference>
<evidence type="ECO:0000313" key="3">
    <source>
        <dbReference type="EMBL" id="KAF9502495.1"/>
    </source>
</evidence>
<evidence type="ECO:0000256" key="2">
    <source>
        <dbReference type="SAM" id="MobiDB-lite"/>
    </source>
</evidence>
<protein>
    <recommendedName>
        <fullName evidence="1">Protein YOP1</fullName>
    </recommendedName>
</protein>
<dbReference type="Pfam" id="PF03134">
    <property type="entry name" value="TB2_DP1_HVA22"/>
    <property type="match status" value="1"/>
</dbReference>
<feature type="compositionally biased region" description="Low complexity" evidence="2">
    <location>
        <begin position="183"/>
        <end position="214"/>
    </location>
</feature>
<feature type="region of interest" description="Disordered" evidence="2">
    <location>
        <begin position="183"/>
        <end position="224"/>
    </location>
</feature>
<reference evidence="3" key="1">
    <citation type="submission" date="2020-11" db="EMBL/GenBank/DDBJ databases">
        <authorList>
            <consortium name="DOE Joint Genome Institute"/>
            <person name="Ahrendt S."/>
            <person name="Riley R."/>
            <person name="Andreopoulos W."/>
            <person name="Labutti K."/>
            <person name="Pangilinan J."/>
            <person name="Ruiz-Duenas F.J."/>
            <person name="Barrasa J.M."/>
            <person name="Sanchez-Garcia M."/>
            <person name="Camarero S."/>
            <person name="Miyauchi S."/>
            <person name="Serrano A."/>
            <person name="Linde D."/>
            <person name="Babiker R."/>
            <person name="Drula E."/>
            <person name="Ayuso-Fernandez I."/>
            <person name="Pacheco R."/>
            <person name="Padilla G."/>
            <person name="Ferreira P."/>
            <person name="Barriuso J."/>
            <person name="Kellner H."/>
            <person name="Castanera R."/>
            <person name="Alfaro M."/>
            <person name="Ramirez L."/>
            <person name="Pisabarro A.G."/>
            <person name="Kuo A."/>
            <person name="Tritt A."/>
            <person name="Lipzen A."/>
            <person name="He G."/>
            <person name="Yan M."/>
            <person name="Ng V."/>
            <person name="Cullen D."/>
            <person name="Martin F."/>
            <person name="Rosso M.-N."/>
            <person name="Henrissat B."/>
            <person name="Hibbett D."/>
            <person name="Martinez A.T."/>
            <person name="Grigoriev I.V."/>
        </authorList>
    </citation>
    <scope>NUCLEOTIDE SEQUENCE</scope>
    <source>
        <strain evidence="3">ATCC 90797</strain>
    </source>
</reference>
<dbReference type="InterPro" id="IPR004345">
    <property type="entry name" value="TB2_DP1_HVA22"/>
</dbReference>
<dbReference type="AlphaFoldDB" id="A0A9P6DLH9"/>
<evidence type="ECO:0000313" key="4">
    <source>
        <dbReference type="Proteomes" id="UP000807025"/>
    </source>
</evidence>
<dbReference type="OrthoDB" id="434647at2759"/>
<proteinExistence type="inferred from homology"/>
<organism evidence="3 4">
    <name type="scientific">Pleurotus eryngii</name>
    <name type="common">Boletus of the steppes</name>
    <dbReference type="NCBI Taxonomy" id="5323"/>
    <lineage>
        <taxon>Eukaryota</taxon>
        <taxon>Fungi</taxon>
        <taxon>Dikarya</taxon>
        <taxon>Basidiomycota</taxon>
        <taxon>Agaricomycotina</taxon>
        <taxon>Agaricomycetes</taxon>
        <taxon>Agaricomycetidae</taxon>
        <taxon>Agaricales</taxon>
        <taxon>Pleurotineae</taxon>
        <taxon>Pleurotaceae</taxon>
        <taxon>Pleurotus</taxon>
    </lineage>
</organism>
<dbReference type="GO" id="GO:0016020">
    <property type="term" value="C:membrane"/>
    <property type="evidence" value="ECO:0007669"/>
    <property type="project" value="UniProtKB-SubCell"/>
</dbReference>
<name>A0A9P6DLH9_PLEER</name>
<evidence type="ECO:0000256" key="1">
    <source>
        <dbReference type="RuleBase" id="RU362006"/>
    </source>
</evidence>